<evidence type="ECO:0000256" key="8">
    <source>
        <dbReference type="SAM" id="MobiDB-lite"/>
    </source>
</evidence>
<dbReference type="GO" id="GO:0099604">
    <property type="term" value="F:ligand-gated calcium channel activity"/>
    <property type="evidence" value="ECO:0007669"/>
    <property type="project" value="TreeGrafter"/>
</dbReference>
<feature type="transmembrane region" description="Helical" evidence="9">
    <location>
        <begin position="1196"/>
        <end position="1214"/>
    </location>
</feature>
<evidence type="ECO:0000313" key="13">
    <source>
        <dbReference type="EMBL" id="CAL1535900.1"/>
    </source>
</evidence>
<keyword evidence="2" id="KW-0813">Transport</keyword>
<feature type="compositionally biased region" description="Low complexity" evidence="8">
    <location>
        <begin position="85"/>
        <end position="96"/>
    </location>
</feature>
<comment type="subcellular location">
    <subcellularLocation>
        <location evidence="1">Membrane</location>
        <topology evidence="1">Multi-pass membrane protein</topology>
    </subcellularLocation>
</comment>
<gene>
    <name evidence="13" type="ORF">GSLYS_00009860001</name>
</gene>
<evidence type="ECO:0000259" key="11">
    <source>
        <dbReference type="Pfam" id="PF18139"/>
    </source>
</evidence>
<feature type="domain" description="TRPM SLOG" evidence="11">
    <location>
        <begin position="354"/>
        <end position="610"/>
    </location>
</feature>
<protein>
    <submittedName>
        <fullName evidence="13">Uncharacterized protein</fullName>
    </submittedName>
</protein>
<feature type="compositionally biased region" description="Basic residues" evidence="8">
    <location>
        <begin position="112"/>
        <end position="130"/>
    </location>
</feature>
<name>A0AAV2HQZ0_LYMST</name>
<dbReference type="InterPro" id="IPR057366">
    <property type="entry name" value="TRPM-like"/>
</dbReference>
<feature type="compositionally biased region" description="Polar residues" evidence="8">
    <location>
        <begin position="183"/>
        <end position="195"/>
    </location>
</feature>
<feature type="region of interest" description="Disordered" evidence="8">
    <location>
        <begin position="85"/>
        <end position="151"/>
    </location>
</feature>
<dbReference type="GO" id="GO:0005886">
    <property type="term" value="C:plasma membrane"/>
    <property type="evidence" value="ECO:0007669"/>
    <property type="project" value="TreeGrafter"/>
</dbReference>
<feature type="compositionally biased region" description="Basic and acidic residues" evidence="8">
    <location>
        <begin position="206"/>
        <end position="219"/>
    </location>
</feature>
<comment type="caution">
    <text evidence="13">The sequence shown here is derived from an EMBL/GenBank/DDBJ whole genome shotgun (WGS) entry which is preliminary data.</text>
</comment>
<keyword evidence="3 9" id="KW-0812">Transmembrane</keyword>
<sequence length="1475" mass="167914">MSWPGSDGDKNPAVDPYKNNYATYLPPKPKHQSSNRELNLNAEREQIKYEQKAELDKDLFPASGVQGVFPLPGSQTDSALFSISKSSIPKSKGSTSYDTAINNIAKSDPKASKHSHRHSSRSKKKRKHSKQDKEPGSIDQTIAQPTTAMNKSPEVTPALLDVTRSPHPISLPKSLMAALDANSGDTSTPSHSNKPLFTMGEDKDEGDYLSKRKESDATVKRQNLPVSGEEAQASELDDSDGFVNNINITRQLLAQMEKNSKQGHVVMNKKETAKFIVNNIKQRECSHFVSIHKSIQSNICTCGRTKQWHLDRYLPIDEQKTHVWHQKTHTITEPCDSFGDIHFRGFGTIVTNSPYVRVDFKTKPKVIWELLIEHWKMPPPRLLISVTGGAQRFELMPRLSTLLKQGLVEAAVNTGAWIVTGGTATGVMEFVGEAVRDHMTVRGRGAEDVCVALGIATWGSVANNLALDGEGEEGLWPATYAIEDVIQPPKGFTSLDPNHSHFLLVDNGCVGTFGAEIAFRSELEAFISAVGTTGVSESQVINTPVVLIVVEGGVGTMETVYQSIKRNTPVVVIKGSGRAADLIALSIKITADPANPDMSKIPLDFDAIVRQTADKIFVWKDQDTNKDKKIQRCIDTLRMCLRKRNLINVYDLEKSESAQDIDRAILFALLKANKFNSNSQLALALAWNRCDIARQQIFTQENRSQWKIKDLYDAMFTALVQDRADFVQLFLDNGVDLRKFLTVKTLWNLYCNCLNVEDDGEAAILRFIIMYVKQGWGAYLRRQALEEWKDFNKDDILVCINRAIIHLLGDECFELYLGKRKYKVRDEKINMEWKGDLKTIQPLLSRISQSSHLEPSVLTGKLKMKENFDFENPERDLFIFAILFNRRQMADMFLKQGIDHIGTALLGSSLLRALSNRADMDDETSTSLDLSQHSQILENFAVSVLDVCYLRSKMDTHMLLCRKIKQLGDMTILLLVERQQLMDFAEHSACQTKLTSIWKGSLALYTSELKILATIVFPPLIYFMKFSNAHSDRSQYFLKPSTVEPEEHHEHVKTSGSQDFSKTKHPDVIGSPNFAPSKHKPQDKTLTSKFQEVNMFCGGGNSISLFRAAYKFYKAPVTKFLNNIIAYLIFLALFSYFLLTNVSPVDQPNSPSGVEYVVWVWFLTMMMEEVRQVIIGDQRSVKYKIQSWWSDFWNQFDFVMYLGVIISIILRYQLSADGHFVYVRVVYSITLAMSFLRLMQYFFAEKNMGPKVIMIRKMLTDLMFFFLILVVFVLSFGVAYHINMFPNSPANWDILFNVLYYPYFQIYGELFMEDIREDVNGCTRNETLWREDPTTRCPEQNAIVLIMLALYMVLTNILLVNLLIAMFSYTFQTVQDNSTKVWRYYRISLVYEYFNRPTLVPPIIVLNHIWRSARYLLYRKGRAAKRRNAFGVHLSDENNLRLSLFEKDAMEVYLASSSVKEREQLDRRVASTAER</sequence>
<evidence type="ECO:0000256" key="9">
    <source>
        <dbReference type="SAM" id="Phobius"/>
    </source>
</evidence>
<dbReference type="Pfam" id="PF00520">
    <property type="entry name" value="Ion_trans"/>
    <property type="match status" value="1"/>
</dbReference>
<feature type="transmembrane region" description="Helical" evidence="9">
    <location>
        <begin position="1259"/>
        <end position="1282"/>
    </location>
</feature>
<keyword evidence="14" id="KW-1185">Reference proteome</keyword>
<feature type="transmembrane region" description="Helical" evidence="9">
    <location>
        <begin position="1342"/>
        <end position="1364"/>
    </location>
</feature>
<feature type="domain" description="TRPM-like" evidence="12">
    <location>
        <begin position="697"/>
        <end position="984"/>
    </location>
</feature>
<dbReference type="Gene3D" id="3.40.50.450">
    <property type="match status" value="1"/>
</dbReference>
<organism evidence="13 14">
    <name type="scientific">Lymnaea stagnalis</name>
    <name type="common">Great pond snail</name>
    <name type="synonym">Helix stagnalis</name>
    <dbReference type="NCBI Taxonomy" id="6523"/>
    <lineage>
        <taxon>Eukaryota</taxon>
        <taxon>Metazoa</taxon>
        <taxon>Spiralia</taxon>
        <taxon>Lophotrochozoa</taxon>
        <taxon>Mollusca</taxon>
        <taxon>Gastropoda</taxon>
        <taxon>Heterobranchia</taxon>
        <taxon>Euthyneura</taxon>
        <taxon>Panpulmonata</taxon>
        <taxon>Hygrophila</taxon>
        <taxon>Lymnaeoidea</taxon>
        <taxon>Lymnaeidae</taxon>
        <taxon>Lymnaea</taxon>
    </lineage>
</organism>
<reference evidence="13 14" key="1">
    <citation type="submission" date="2024-04" db="EMBL/GenBank/DDBJ databases">
        <authorList>
            <consortium name="Genoscope - CEA"/>
            <person name="William W."/>
        </authorList>
    </citation>
    <scope>NUCLEOTIDE SEQUENCE [LARGE SCALE GENOMIC DNA]</scope>
</reference>
<evidence type="ECO:0000256" key="4">
    <source>
        <dbReference type="ARBA" id="ARBA00022989"/>
    </source>
</evidence>
<dbReference type="PANTHER" id="PTHR13800:SF12">
    <property type="entry name" value="TRANSIENT RECEPTOR POTENTIAL CATION CHANNEL SUBFAMILY M MEMBER-LIKE 2"/>
    <property type="match status" value="1"/>
</dbReference>
<evidence type="ECO:0000259" key="10">
    <source>
        <dbReference type="Pfam" id="PF00520"/>
    </source>
</evidence>
<dbReference type="InterPro" id="IPR050927">
    <property type="entry name" value="TRPM"/>
</dbReference>
<evidence type="ECO:0000256" key="6">
    <source>
        <dbReference type="ARBA" id="ARBA00023136"/>
    </source>
</evidence>
<evidence type="ECO:0000256" key="2">
    <source>
        <dbReference type="ARBA" id="ARBA00022448"/>
    </source>
</evidence>
<keyword evidence="5" id="KW-0406">Ion transport</keyword>
<dbReference type="Pfam" id="PF25508">
    <property type="entry name" value="TRPM2"/>
    <property type="match status" value="1"/>
</dbReference>
<dbReference type="PANTHER" id="PTHR13800">
    <property type="entry name" value="TRANSIENT RECEPTOR POTENTIAL CATION CHANNEL, SUBFAMILY M, MEMBER 6"/>
    <property type="match status" value="1"/>
</dbReference>
<keyword evidence="7" id="KW-0407">Ion channel</keyword>
<dbReference type="InterPro" id="IPR041491">
    <property type="entry name" value="TRPM_SLOG"/>
</dbReference>
<feature type="transmembrane region" description="Helical" evidence="9">
    <location>
        <begin position="1120"/>
        <end position="1138"/>
    </location>
</feature>
<accession>A0AAV2HQZ0</accession>
<evidence type="ECO:0000313" key="14">
    <source>
        <dbReference type="Proteomes" id="UP001497497"/>
    </source>
</evidence>
<feature type="region of interest" description="Disordered" evidence="8">
    <location>
        <begin position="1"/>
        <end position="43"/>
    </location>
</feature>
<dbReference type="Pfam" id="PF18139">
    <property type="entry name" value="LSDAT_euk"/>
    <property type="match status" value="1"/>
</dbReference>
<dbReference type="InterPro" id="IPR005821">
    <property type="entry name" value="Ion_trans_dom"/>
</dbReference>
<dbReference type="EMBL" id="CAXITT010000215">
    <property type="protein sequence ID" value="CAL1535900.1"/>
    <property type="molecule type" value="Genomic_DNA"/>
</dbReference>
<dbReference type="Proteomes" id="UP001497497">
    <property type="component" value="Unassembled WGS sequence"/>
</dbReference>
<evidence type="ECO:0000256" key="3">
    <source>
        <dbReference type="ARBA" id="ARBA00022692"/>
    </source>
</evidence>
<evidence type="ECO:0000259" key="12">
    <source>
        <dbReference type="Pfam" id="PF25508"/>
    </source>
</evidence>
<feature type="transmembrane region" description="Helical" evidence="9">
    <location>
        <begin position="1002"/>
        <end position="1023"/>
    </location>
</feature>
<proteinExistence type="predicted"/>
<feature type="transmembrane region" description="Helical" evidence="9">
    <location>
        <begin position="1158"/>
        <end position="1175"/>
    </location>
</feature>
<feature type="domain" description="Ion transport" evidence="10">
    <location>
        <begin position="1124"/>
        <end position="1377"/>
    </location>
</feature>
<evidence type="ECO:0000256" key="5">
    <source>
        <dbReference type="ARBA" id="ARBA00023065"/>
    </source>
</evidence>
<evidence type="ECO:0000256" key="1">
    <source>
        <dbReference type="ARBA" id="ARBA00004141"/>
    </source>
</evidence>
<keyword evidence="6 9" id="KW-0472">Membrane</keyword>
<feature type="compositionally biased region" description="Polar residues" evidence="8">
    <location>
        <begin position="138"/>
        <end position="150"/>
    </location>
</feature>
<feature type="transmembrane region" description="Helical" evidence="9">
    <location>
        <begin position="1220"/>
        <end position="1238"/>
    </location>
</feature>
<feature type="region of interest" description="Disordered" evidence="8">
    <location>
        <begin position="180"/>
        <end position="238"/>
    </location>
</feature>
<keyword evidence="4 9" id="KW-1133">Transmembrane helix</keyword>
<evidence type="ECO:0000256" key="7">
    <source>
        <dbReference type="ARBA" id="ARBA00023303"/>
    </source>
</evidence>